<dbReference type="KEGG" id="ahk:NCTC10172_00015"/>
<dbReference type="GO" id="GO:0046961">
    <property type="term" value="F:proton-transporting ATPase activity, rotational mechanism"/>
    <property type="evidence" value="ECO:0007669"/>
    <property type="project" value="InterPro"/>
</dbReference>
<evidence type="ECO:0000313" key="10">
    <source>
        <dbReference type="Proteomes" id="UP000290909"/>
    </source>
</evidence>
<evidence type="ECO:0000256" key="4">
    <source>
        <dbReference type="ARBA" id="ARBA00022692"/>
    </source>
</evidence>
<reference evidence="9 10" key="1">
    <citation type="submission" date="2019-01" db="EMBL/GenBank/DDBJ databases">
        <authorList>
            <consortium name="Pathogen Informatics"/>
        </authorList>
    </citation>
    <scope>NUCLEOTIDE SEQUENCE [LARGE SCALE GENOMIC DNA]</scope>
    <source>
        <strain evidence="9 10">NCTC10172</strain>
    </source>
</reference>
<dbReference type="STRING" id="1408416.GCA_000702765_00596"/>
<evidence type="ECO:0000256" key="2">
    <source>
        <dbReference type="ARBA" id="ARBA00009904"/>
    </source>
</evidence>
<dbReference type="PANTHER" id="PTHR11629:SF63">
    <property type="entry name" value="V-TYPE PROTON ATPASE SUBUNIT A"/>
    <property type="match status" value="1"/>
</dbReference>
<evidence type="ECO:0000256" key="7">
    <source>
        <dbReference type="ARBA" id="ARBA00023136"/>
    </source>
</evidence>
<dbReference type="Proteomes" id="UP000290909">
    <property type="component" value="Chromosome"/>
</dbReference>
<protein>
    <submittedName>
        <fullName evidence="9">V-type ATP synthase subunit I</fullName>
    </submittedName>
</protein>
<evidence type="ECO:0000256" key="8">
    <source>
        <dbReference type="SAM" id="Phobius"/>
    </source>
</evidence>
<keyword evidence="4 8" id="KW-0812">Transmembrane</keyword>
<keyword evidence="10" id="KW-1185">Reference proteome</keyword>
<accession>A0A449BHU5</accession>
<evidence type="ECO:0000256" key="1">
    <source>
        <dbReference type="ARBA" id="ARBA00004141"/>
    </source>
</evidence>
<comment type="subcellular location">
    <subcellularLocation>
        <location evidence="1">Membrane</location>
        <topology evidence="1">Multi-pass membrane protein</topology>
    </subcellularLocation>
</comment>
<dbReference type="EMBL" id="LR215050">
    <property type="protein sequence ID" value="VEU82010.1"/>
    <property type="molecule type" value="Genomic_DNA"/>
</dbReference>
<dbReference type="InterPro" id="IPR002490">
    <property type="entry name" value="V-ATPase_116kDa_su"/>
</dbReference>
<keyword evidence="7 8" id="KW-0472">Membrane</keyword>
<feature type="transmembrane region" description="Helical" evidence="8">
    <location>
        <begin position="536"/>
        <end position="554"/>
    </location>
</feature>
<keyword evidence="6" id="KW-0406">Ion transport</keyword>
<name>A0A449BHU5_9MOLU</name>
<comment type="similarity">
    <text evidence="2">Belongs to the V-ATPase 116 kDa subunit family.</text>
</comment>
<evidence type="ECO:0000313" key="9">
    <source>
        <dbReference type="EMBL" id="VEU82010.1"/>
    </source>
</evidence>
<dbReference type="GO" id="GO:0007035">
    <property type="term" value="P:vacuolar acidification"/>
    <property type="evidence" value="ECO:0007669"/>
    <property type="project" value="TreeGrafter"/>
</dbReference>
<sequence length="632" mass="71139">MIVPMKKAKLIFMEESKESVLKTLQTYGVFMLDSKHQKQASVSTDLIDTQKAIEQVEKYLKKKSFGSNETISIDEFEVIDPKTVELVQEILAKSYELKDLETKLQDTKHQIEQIYPYQSLSVPTSRLNHLKYLTGLVGKIPTEKKESLLGHIQSLDAYYDELGEQSGFSYFSMVVLNEDKDKLLEVINQVGFSVDRLDSFEKENASVVESLQKELIHLADEIHMIDTYFTEQINQLSRLKLLYDQLLARDQRSDIDFQSTKNTIYVEGWMRSDQVRDLEKILTEQQIDFELETRDPLEDEMPPTSLKNNAFVKPFESITNQFSIPNPKEIDPNPIMSIWYWIIFGIMVGDMGYGLLMVLLFGAARKFGKLKGGLKDLVTVFLYSGITSIAAGAVFGSFLGFDAPWPKLIDPIKDPLPMLIISIALGIVHILCGLVLKLILAIRRKDILGALADSVSWISILTGLSLYAITLALPMTDTVKSVITYTALVLIGLGVLLIILLNGREKPTFMGKAVSAFTGLYNSTAYLSDILSYSRILALALSSGVIAMTFNILGEMVFNSIPVIGIILGLLVYIVGHVFNFVMGLLSAYVHAGRLQYLEFYGKFFEGGGYLYEPLQLQLKYVYKVNLKKDNN</sequence>
<feature type="transmembrane region" description="Helical" evidence="8">
    <location>
        <begin position="560"/>
        <end position="586"/>
    </location>
</feature>
<keyword evidence="3" id="KW-0813">Transport</keyword>
<evidence type="ECO:0000256" key="6">
    <source>
        <dbReference type="ARBA" id="ARBA00023065"/>
    </source>
</evidence>
<dbReference type="Pfam" id="PF01496">
    <property type="entry name" value="V_ATPase_I"/>
    <property type="match status" value="2"/>
</dbReference>
<feature type="transmembrane region" description="Helical" evidence="8">
    <location>
        <begin position="447"/>
        <end position="470"/>
    </location>
</feature>
<dbReference type="AlphaFoldDB" id="A0A449BHU5"/>
<keyword evidence="5 8" id="KW-1133">Transmembrane helix</keyword>
<dbReference type="PANTHER" id="PTHR11629">
    <property type="entry name" value="VACUOLAR PROTON ATPASES"/>
    <property type="match status" value="1"/>
</dbReference>
<feature type="transmembrane region" description="Helical" evidence="8">
    <location>
        <begin position="338"/>
        <end position="364"/>
    </location>
</feature>
<feature type="transmembrane region" description="Helical" evidence="8">
    <location>
        <begin position="482"/>
        <end position="502"/>
    </location>
</feature>
<feature type="transmembrane region" description="Helical" evidence="8">
    <location>
        <begin position="419"/>
        <end position="440"/>
    </location>
</feature>
<organism evidence="9 10">
    <name type="scientific">Acholeplasma hippikon</name>
    <dbReference type="NCBI Taxonomy" id="264636"/>
    <lineage>
        <taxon>Bacteria</taxon>
        <taxon>Bacillati</taxon>
        <taxon>Mycoplasmatota</taxon>
        <taxon>Mollicutes</taxon>
        <taxon>Acholeplasmatales</taxon>
        <taxon>Acholeplasmataceae</taxon>
        <taxon>Acholeplasma</taxon>
    </lineage>
</organism>
<dbReference type="RefSeq" id="WP_035368830.1">
    <property type="nucleotide sequence ID" value="NZ_LR215050.1"/>
</dbReference>
<dbReference type="GO" id="GO:0033179">
    <property type="term" value="C:proton-transporting V-type ATPase, V0 domain"/>
    <property type="evidence" value="ECO:0007669"/>
    <property type="project" value="InterPro"/>
</dbReference>
<dbReference type="GO" id="GO:0016471">
    <property type="term" value="C:vacuolar proton-transporting V-type ATPase complex"/>
    <property type="evidence" value="ECO:0007669"/>
    <property type="project" value="TreeGrafter"/>
</dbReference>
<evidence type="ECO:0000256" key="5">
    <source>
        <dbReference type="ARBA" id="ARBA00022989"/>
    </source>
</evidence>
<dbReference type="GO" id="GO:0051117">
    <property type="term" value="F:ATPase binding"/>
    <property type="evidence" value="ECO:0007669"/>
    <property type="project" value="TreeGrafter"/>
</dbReference>
<gene>
    <name evidence="9" type="ORF">NCTC10172_00015</name>
</gene>
<evidence type="ECO:0000256" key="3">
    <source>
        <dbReference type="ARBA" id="ARBA00022448"/>
    </source>
</evidence>
<proteinExistence type="inferred from homology"/>
<feature type="transmembrane region" description="Helical" evidence="8">
    <location>
        <begin position="376"/>
        <end position="399"/>
    </location>
</feature>